<accession>A0A0C3HMK4</accession>
<dbReference type="EMBL" id="KN832873">
    <property type="protein sequence ID" value="KIN04260.1"/>
    <property type="molecule type" value="Genomic_DNA"/>
</dbReference>
<reference evidence="2 3" key="1">
    <citation type="submission" date="2014-04" db="EMBL/GenBank/DDBJ databases">
        <authorList>
            <consortium name="DOE Joint Genome Institute"/>
            <person name="Kuo A."/>
            <person name="Martino E."/>
            <person name="Perotto S."/>
            <person name="Kohler A."/>
            <person name="Nagy L.G."/>
            <person name="Floudas D."/>
            <person name="Copeland A."/>
            <person name="Barry K.W."/>
            <person name="Cichocki N."/>
            <person name="Veneault-Fourrey C."/>
            <person name="LaButti K."/>
            <person name="Lindquist E.A."/>
            <person name="Lipzen A."/>
            <person name="Lundell T."/>
            <person name="Morin E."/>
            <person name="Murat C."/>
            <person name="Sun H."/>
            <person name="Tunlid A."/>
            <person name="Henrissat B."/>
            <person name="Grigoriev I.V."/>
            <person name="Hibbett D.S."/>
            <person name="Martin F."/>
            <person name="Nordberg H.P."/>
            <person name="Cantor M.N."/>
            <person name="Hua S.X."/>
        </authorList>
    </citation>
    <scope>NUCLEOTIDE SEQUENCE [LARGE SCALE GENOMIC DNA]</scope>
    <source>
        <strain evidence="2 3">Zn</strain>
    </source>
</reference>
<dbReference type="HOGENOM" id="CLU_2722850_0_0_1"/>
<dbReference type="InParanoid" id="A0A0C3HMK4"/>
<gene>
    <name evidence="2" type="ORF">OIDMADRAFT_18270</name>
</gene>
<evidence type="ECO:0000256" key="1">
    <source>
        <dbReference type="SAM" id="MobiDB-lite"/>
    </source>
</evidence>
<feature type="compositionally biased region" description="Polar residues" evidence="1">
    <location>
        <begin position="14"/>
        <end position="23"/>
    </location>
</feature>
<proteinExistence type="predicted"/>
<sequence>MFRKISSASTASAMTDSGISNMGSPEKFGFESHSDEGFASDGSLKIMPNPRHYAAPGPADLRDPQVYLRSFG</sequence>
<evidence type="ECO:0000313" key="3">
    <source>
        <dbReference type="Proteomes" id="UP000054321"/>
    </source>
</evidence>
<dbReference type="Proteomes" id="UP000054321">
    <property type="component" value="Unassembled WGS sequence"/>
</dbReference>
<keyword evidence="3" id="KW-1185">Reference proteome</keyword>
<feature type="region of interest" description="Disordered" evidence="1">
    <location>
        <begin position="1"/>
        <end position="60"/>
    </location>
</feature>
<reference evidence="3" key="2">
    <citation type="submission" date="2015-01" db="EMBL/GenBank/DDBJ databases">
        <title>Evolutionary Origins and Diversification of the Mycorrhizal Mutualists.</title>
        <authorList>
            <consortium name="DOE Joint Genome Institute"/>
            <consortium name="Mycorrhizal Genomics Consortium"/>
            <person name="Kohler A."/>
            <person name="Kuo A."/>
            <person name="Nagy L.G."/>
            <person name="Floudas D."/>
            <person name="Copeland A."/>
            <person name="Barry K.W."/>
            <person name="Cichocki N."/>
            <person name="Veneault-Fourrey C."/>
            <person name="LaButti K."/>
            <person name="Lindquist E.A."/>
            <person name="Lipzen A."/>
            <person name="Lundell T."/>
            <person name="Morin E."/>
            <person name="Murat C."/>
            <person name="Riley R."/>
            <person name="Ohm R."/>
            <person name="Sun H."/>
            <person name="Tunlid A."/>
            <person name="Henrissat B."/>
            <person name="Grigoriev I.V."/>
            <person name="Hibbett D.S."/>
            <person name="Martin F."/>
        </authorList>
    </citation>
    <scope>NUCLEOTIDE SEQUENCE [LARGE SCALE GENOMIC DNA]</scope>
    <source>
        <strain evidence="3">Zn</strain>
    </source>
</reference>
<feature type="compositionally biased region" description="Low complexity" evidence="1">
    <location>
        <begin position="1"/>
        <end position="13"/>
    </location>
</feature>
<dbReference type="AlphaFoldDB" id="A0A0C3HMK4"/>
<name>A0A0C3HMK4_OIDMZ</name>
<organism evidence="2 3">
    <name type="scientific">Oidiodendron maius (strain Zn)</name>
    <dbReference type="NCBI Taxonomy" id="913774"/>
    <lineage>
        <taxon>Eukaryota</taxon>
        <taxon>Fungi</taxon>
        <taxon>Dikarya</taxon>
        <taxon>Ascomycota</taxon>
        <taxon>Pezizomycotina</taxon>
        <taxon>Leotiomycetes</taxon>
        <taxon>Leotiomycetes incertae sedis</taxon>
        <taxon>Myxotrichaceae</taxon>
        <taxon>Oidiodendron</taxon>
    </lineage>
</organism>
<evidence type="ECO:0000313" key="2">
    <source>
        <dbReference type="EMBL" id="KIN04260.1"/>
    </source>
</evidence>
<protein>
    <submittedName>
        <fullName evidence="2">Uncharacterized protein</fullName>
    </submittedName>
</protein>